<organism evidence="1">
    <name type="scientific">Desulfatirhabdium butyrativorans</name>
    <dbReference type="NCBI Taxonomy" id="340467"/>
    <lineage>
        <taxon>Bacteria</taxon>
        <taxon>Pseudomonadati</taxon>
        <taxon>Thermodesulfobacteriota</taxon>
        <taxon>Desulfobacteria</taxon>
        <taxon>Desulfobacterales</taxon>
        <taxon>Desulfatirhabdiaceae</taxon>
        <taxon>Desulfatirhabdium</taxon>
    </lineage>
</organism>
<reference evidence="1" key="1">
    <citation type="journal article" date="2020" name="mSystems">
        <title>Genome- and Community-Level Interaction Insights into Carbon Utilization and Element Cycling Functions of Hydrothermarchaeota in Hydrothermal Sediment.</title>
        <authorList>
            <person name="Zhou Z."/>
            <person name="Liu Y."/>
            <person name="Xu W."/>
            <person name="Pan J."/>
            <person name="Luo Z.H."/>
            <person name="Li M."/>
        </authorList>
    </citation>
    <scope>NUCLEOTIDE SEQUENCE [LARGE SCALE GENOMIC DNA]</scope>
    <source>
        <strain evidence="1">SpSt-477</strain>
    </source>
</reference>
<evidence type="ECO:0008006" key="2">
    <source>
        <dbReference type="Google" id="ProtNLM"/>
    </source>
</evidence>
<proteinExistence type="predicted"/>
<dbReference type="EMBL" id="DSUH01000044">
    <property type="protein sequence ID" value="HGU31610.1"/>
    <property type="molecule type" value="Genomic_DNA"/>
</dbReference>
<gene>
    <name evidence="1" type="ORF">ENS29_01995</name>
</gene>
<protein>
    <recommendedName>
        <fullName evidence="2">CRISPR-associated RAMP protein Csx10</fullName>
    </recommendedName>
</protein>
<name>A0A7C4MKJ4_9BACT</name>
<evidence type="ECO:0000313" key="1">
    <source>
        <dbReference type="EMBL" id="HGU31610.1"/>
    </source>
</evidence>
<accession>A0A7C4MKJ4</accession>
<dbReference type="AlphaFoldDB" id="A0A7C4MKJ4"/>
<comment type="caution">
    <text evidence="1">The sequence shown here is derived from an EMBL/GenBank/DDBJ whole genome shotgun (WGS) entry which is preliminary data.</text>
</comment>
<sequence>MNFYKYLPYTLTLKSPAIISALGGDPNSSLTLSFIPGAAVRGAVARALGDPGAVASRQDEFHDLVLGGKVRYLNAYPSVDGSRALPVPVSFRRKKDEPENRKSVSVVDLAAFDGQPASDKDLDTCWPEEQLTPFKGEFLTIGTAQPALIKPQRSARIHHQRDRKIGRAWKDKEGNTKGAIFAFESLDAGQSFQGMIQLSGSTQEELEQTESRIKVLLGGSILVGRSRRAGYGGMATIDWGIDRNREAEGTGSEGLRPVGDDIAKDGTFRLLLTSACIVRNQNTGQIDPTALVELIERQLGNRATLVRKRWSFEPIGGFNRKWRLEVPQVLAVSAGSVFVLKAINNIPFDELLQIEHEGLGERKEEGYGRLLFLDKPLSYLSLSKSEQAVRVETGNGKPPQLVSDIEARIVWAQAMRKIEEKAAEFARSVKHPPSNSLIGRLRTPLRAKDEGALQTLTAWLGSENEAQRLKRPAIEQLERCRINGGTTLLEWTLAATESEKVLQWLNADVLAQRCHVVSEESAKRILENRSQEISVQLIDAVLAALAVLNKTKEAGDER</sequence>